<protein>
    <submittedName>
        <fullName evidence="1">Uncharacterized protein</fullName>
    </submittedName>
</protein>
<dbReference type="Proteomes" id="UP000019335">
    <property type="component" value="Unassembled WGS sequence"/>
</dbReference>
<organism evidence="1 2">
    <name type="scientific">Nannochloropsis gaditana</name>
    <dbReference type="NCBI Taxonomy" id="72520"/>
    <lineage>
        <taxon>Eukaryota</taxon>
        <taxon>Sar</taxon>
        <taxon>Stramenopiles</taxon>
        <taxon>Ochrophyta</taxon>
        <taxon>Eustigmatophyceae</taxon>
        <taxon>Eustigmatales</taxon>
        <taxon>Monodopsidaceae</taxon>
        <taxon>Nannochloropsis</taxon>
    </lineage>
</organism>
<evidence type="ECO:0000313" key="2">
    <source>
        <dbReference type="Proteomes" id="UP000019335"/>
    </source>
</evidence>
<dbReference type="EMBL" id="AZIL01002132">
    <property type="protein sequence ID" value="EWM22675.1"/>
    <property type="molecule type" value="Genomic_DNA"/>
</dbReference>
<gene>
    <name evidence="1" type="ORF">Naga_100023g59</name>
</gene>
<comment type="caution">
    <text evidence="1">The sequence shown here is derived from an EMBL/GenBank/DDBJ whole genome shotgun (WGS) entry which is preliminary data.</text>
</comment>
<evidence type="ECO:0000313" key="1">
    <source>
        <dbReference type="EMBL" id="EWM22675.1"/>
    </source>
</evidence>
<dbReference type="AlphaFoldDB" id="W7T6L9"/>
<reference evidence="1 2" key="1">
    <citation type="journal article" date="2014" name="Mol. Plant">
        <title>Chromosome Scale Genome Assembly and Transcriptome Profiling of Nannochloropsis gaditana in Nitrogen Depletion.</title>
        <authorList>
            <person name="Corteggiani Carpinelli E."/>
            <person name="Telatin A."/>
            <person name="Vitulo N."/>
            <person name="Forcato C."/>
            <person name="D'Angelo M."/>
            <person name="Schiavon R."/>
            <person name="Vezzi A."/>
            <person name="Giacometti G.M."/>
            <person name="Morosinotto T."/>
            <person name="Valle G."/>
        </authorList>
    </citation>
    <scope>NUCLEOTIDE SEQUENCE [LARGE SCALE GENOMIC DNA]</scope>
    <source>
        <strain evidence="1 2">B-31</strain>
    </source>
</reference>
<sequence>MREKSPQFVFLHTSKILGSTLSEVYFICRLSLELIQDTSLIFHPVRPRSHDHLRPAIRFAVCPACGRHQCELDNFSCQLDAPIDSPL</sequence>
<keyword evidence="2" id="KW-1185">Reference proteome</keyword>
<name>W7T6L9_9STRA</name>
<proteinExistence type="predicted"/>
<accession>W7T6L9</accession>